<dbReference type="GO" id="GO:0022857">
    <property type="term" value="F:transmembrane transporter activity"/>
    <property type="evidence" value="ECO:0007669"/>
    <property type="project" value="InterPro"/>
</dbReference>
<dbReference type="Proteomes" id="UP000065822">
    <property type="component" value="Chromosome"/>
</dbReference>
<reference evidence="8 10" key="1">
    <citation type="submission" date="2016-02" db="EMBL/GenBank/DDBJ databases">
        <authorList>
            <person name="Holder M.E."/>
            <person name="Ajami N.J."/>
            <person name="Petrosino J.F."/>
        </authorList>
    </citation>
    <scope>NUCLEOTIDE SEQUENCE [LARGE SCALE GENOMIC DNA]</scope>
    <source>
        <strain evidence="8 10">CCUG 32990</strain>
    </source>
</reference>
<comment type="subcellular location">
    <subcellularLocation>
        <location evidence="1">Cell inner membrane</location>
        <topology evidence="1">Multi-pass membrane protein</topology>
    </subcellularLocation>
</comment>
<dbReference type="EMBL" id="LT906449">
    <property type="protein sequence ID" value="SNV08904.1"/>
    <property type="molecule type" value="Genomic_DNA"/>
</dbReference>
<feature type="transmembrane region" description="Helical" evidence="6">
    <location>
        <begin position="100"/>
        <end position="119"/>
    </location>
</feature>
<reference evidence="9 11" key="2">
    <citation type="submission" date="2017-06" db="EMBL/GenBank/DDBJ databases">
        <authorList>
            <consortium name="Pathogen Informatics"/>
        </authorList>
    </citation>
    <scope>NUCLEOTIDE SEQUENCE [LARGE SCALE GENOMIC DNA]</scope>
    <source>
        <strain evidence="9 11">NCTC12947</strain>
    </source>
</reference>
<dbReference type="CDD" id="cd17394">
    <property type="entry name" value="MFS_FucP_like"/>
    <property type="match status" value="1"/>
</dbReference>
<feature type="transmembrane region" description="Helical" evidence="6">
    <location>
        <begin position="331"/>
        <end position="349"/>
    </location>
</feature>
<keyword evidence="5 6" id="KW-0472">Membrane</keyword>
<evidence type="ECO:0000313" key="11">
    <source>
        <dbReference type="Proteomes" id="UP000215539"/>
    </source>
</evidence>
<feature type="transmembrane region" description="Helical" evidence="6">
    <location>
        <begin position="414"/>
        <end position="434"/>
    </location>
</feature>
<dbReference type="PANTHER" id="PTHR43702:SF3">
    <property type="entry name" value="PROTEIN TSGA"/>
    <property type="match status" value="1"/>
</dbReference>
<keyword evidence="2" id="KW-1003">Cell membrane</keyword>
<evidence type="ECO:0000256" key="3">
    <source>
        <dbReference type="ARBA" id="ARBA00022692"/>
    </source>
</evidence>
<dbReference type="Gene3D" id="1.20.1250.20">
    <property type="entry name" value="MFS general substrate transporter like domains"/>
    <property type="match status" value="2"/>
</dbReference>
<feature type="transmembrane region" description="Helical" evidence="6">
    <location>
        <begin position="44"/>
        <end position="69"/>
    </location>
</feature>
<evidence type="ECO:0000256" key="1">
    <source>
        <dbReference type="ARBA" id="ARBA00004429"/>
    </source>
</evidence>
<feature type="transmembrane region" description="Helical" evidence="6">
    <location>
        <begin position="192"/>
        <end position="214"/>
    </location>
</feature>
<evidence type="ECO:0000256" key="5">
    <source>
        <dbReference type="ARBA" id="ARBA00023136"/>
    </source>
</evidence>
<evidence type="ECO:0000256" key="4">
    <source>
        <dbReference type="ARBA" id="ARBA00022989"/>
    </source>
</evidence>
<dbReference type="InterPro" id="IPR050375">
    <property type="entry name" value="MFS_TsgA-like"/>
</dbReference>
<feature type="transmembrane region" description="Helical" evidence="6">
    <location>
        <begin position="389"/>
        <end position="408"/>
    </location>
</feature>
<accession>A0AAX2GZS1</accession>
<feature type="transmembrane region" description="Helical" evidence="6">
    <location>
        <begin position="76"/>
        <end position="94"/>
    </location>
</feature>
<keyword evidence="3 6" id="KW-0812">Transmembrane</keyword>
<dbReference type="GO" id="GO:0005886">
    <property type="term" value="C:plasma membrane"/>
    <property type="evidence" value="ECO:0007669"/>
    <property type="project" value="UniProtKB-SubCell"/>
</dbReference>
<dbReference type="InterPro" id="IPR020846">
    <property type="entry name" value="MFS_dom"/>
</dbReference>
<sequence length="440" mass="48742">MKLLKGYTKGIIFITLLFFLFGAVTVFIQFFVPYLRDIFELSYAQVGLVVTAFYLPYVVFSIPAGFAMIRIGYQRGIILGLLLVTFGALLFYPAAESRSYIGYLAAIFVLASGITFLHVALNPFATVRGNEASVPSRLTLLQAFNSLGTTIAPILAALYLFKKETFQPEKIALLSAFERDVYFNSEALTVQIPFMIIALLTVVLAFVFSVIKLPRIRIDKEDTRYKYRQLLKKPSLMLGAIAIFLYVGAEVSIGCYAVNFFIDINITHDILENDTLHRLLEVMGKALINCDLTQGEPKVIAEFFLCFYWGGAMIGRFVGSYLTRSFAPAKVLIVFTMMAIVLILVSINTGGLVSMWSLLSVGLFNSILFPTIFALALEGTKESKAEASNILCTVIVGGGIIPLLFGLFTDAIGFKMAFLALVVCYAYILFYGFYKRAATI</sequence>
<dbReference type="RefSeq" id="WP_066428267.1">
    <property type="nucleotide sequence ID" value="NZ_CP014227.1"/>
</dbReference>
<dbReference type="Proteomes" id="UP000215539">
    <property type="component" value="Chromosome 1"/>
</dbReference>
<feature type="transmembrane region" description="Helical" evidence="6">
    <location>
        <begin position="235"/>
        <end position="262"/>
    </location>
</feature>
<dbReference type="KEGG" id="chg:AXF12_03235"/>
<dbReference type="InterPro" id="IPR011701">
    <property type="entry name" value="MFS"/>
</dbReference>
<keyword evidence="10" id="KW-1185">Reference proteome</keyword>
<feature type="transmembrane region" description="Helical" evidence="6">
    <location>
        <begin position="355"/>
        <end position="377"/>
    </location>
</feature>
<dbReference type="Pfam" id="PF07690">
    <property type="entry name" value="MFS_1"/>
    <property type="match status" value="1"/>
</dbReference>
<feature type="transmembrane region" description="Helical" evidence="6">
    <location>
        <begin position="12"/>
        <end position="32"/>
    </location>
</feature>
<dbReference type="SUPFAM" id="SSF103473">
    <property type="entry name" value="MFS general substrate transporter"/>
    <property type="match status" value="1"/>
</dbReference>
<evidence type="ECO:0000313" key="8">
    <source>
        <dbReference type="EMBL" id="AMD84620.1"/>
    </source>
</evidence>
<proteinExistence type="predicted"/>
<feature type="transmembrane region" description="Helical" evidence="6">
    <location>
        <begin position="140"/>
        <end position="161"/>
    </location>
</feature>
<dbReference type="AlphaFoldDB" id="A0AAX2GZS1"/>
<protein>
    <submittedName>
        <fullName evidence="8">Glucose/galactose transporter</fullName>
    </submittedName>
    <submittedName>
        <fullName evidence="9">L-fucose permease</fullName>
    </submittedName>
</protein>
<dbReference type="InterPro" id="IPR036259">
    <property type="entry name" value="MFS_trans_sf"/>
</dbReference>
<evidence type="ECO:0000313" key="9">
    <source>
        <dbReference type="EMBL" id="SNV08904.1"/>
    </source>
</evidence>
<dbReference type="PANTHER" id="PTHR43702">
    <property type="entry name" value="L-FUCOSE-PROTON SYMPORTER"/>
    <property type="match status" value="1"/>
</dbReference>
<evidence type="ECO:0000313" key="10">
    <source>
        <dbReference type="Proteomes" id="UP000065822"/>
    </source>
</evidence>
<evidence type="ECO:0000259" key="7">
    <source>
        <dbReference type="PROSITE" id="PS50850"/>
    </source>
</evidence>
<feature type="transmembrane region" description="Helical" evidence="6">
    <location>
        <begin position="299"/>
        <end position="319"/>
    </location>
</feature>
<organism evidence="9 11">
    <name type="scientific">Capnocytophaga haemolytica</name>
    <dbReference type="NCBI Taxonomy" id="45243"/>
    <lineage>
        <taxon>Bacteria</taxon>
        <taxon>Pseudomonadati</taxon>
        <taxon>Bacteroidota</taxon>
        <taxon>Flavobacteriia</taxon>
        <taxon>Flavobacteriales</taxon>
        <taxon>Flavobacteriaceae</taxon>
        <taxon>Capnocytophaga</taxon>
    </lineage>
</organism>
<gene>
    <name evidence="9" type="primary">fucP_1</name>
    <name evidence="8" type="ORF">AXF12_03235</name>
    <name evidence="9" type="ORF">SAMEA44541418_01093</name>
</gene>
<dbReference type="EMBL" id="CP014227">
    <property type="protein sequence ID" value="AMD84620.1"/>
    <property type="molecule type" value="Genomic_DNA"/>
</dbReference>
<dbReference type="PROSITE" id="PS50850">
    <property type="entry name" value="MFS"/>
    <property type="match status" value="1"/>
</dbReference>
<feature type="domain" description="Major facilitator superfamily (MFS) profile" evidence="7">
    <location>
        <begin position="10"/>
        <end position="438"/>
    </location>
</feature>
<keyword evidence="4 6" id="KW-1133">Transmembrane helix</keyword>
<evidence type="ECO:0000256" key="6">
    <source>
        <dbReference type="SAM" id="Phobius"/>
    </source>
</evidence>
<name>A0AAX2GZS1_9FLAO</name>
<evidence type="ECO:0000256" key="2">
    <source>
        <dbReference type="ARBA" id="ARBA00022475"/>
    </source>
</evidence>